<reference evidence="2" key="1">
    <citation type="journal article" date="2010" name="Genome Res.">
        <title>Population genomic sequencing of Coccidioides fungi reveals recent hybridization and transposon control.</title>
        <authorList>
            <person name="Neafsey D.E."/>
            <person name="Barker B.M."/>
            <person name="Sharpton T.J."/>
            <person name="Stajich J.E."/>
            <person name="Park D.J."/>
            <person name="Whiston E."/>
            <person name="Hung C.-Y."/>
            <person name="McMahan C."/>
            <person name="White J."/>
            <person name="Sykes S."/>
            <person name="Heiman D."/>
            <person name="Young S."/>
            <person name="Zeng Q."/>
            <person name="Abouelleil A."/>
            <person name="Aftuck L."/>
            <person name="Bessette D."/>
            <person name="Brown A."/>
            <person name="FitzGerald M."/>
            <person name="Lui A."/>
            <person name="Macdonald J.P."/>
            <person name="Priest M."/>
            <person name="Orbach M.J."/>
            <person name="Galgiani J.N."/>
            <person name="Kirkland T.N."/>
            <person name="Cole G.T."/>
            <person name="Birren B.W."/>
            <person name="Henn M.R."/>
            <person name="Taylor J.W."/>
            <person name="Rounsley S.D."/>
        </authorList>
    </citation>
    <scope>NUCLEOTIDE SEQUENCE [LARGE SCALE GENOMIC DNA]</scope>
    <source>
        <strain evidence="2">RMSCC 3703</strain>
    </source>
</reference>
<dbReference type="OrthoDB" id="5359231at2759"/>
<dbReference type="EMBL" id="DS268169">
    <property type="protein sequence ID" value="KMU79000.1"/>
    <property type="molecule type" value="Genomic_DNA"/>
</dbReference>
<accession>A0A0J8R3Q2</accession>
<evidence type="ECO:0000313" key="2">
    <source>
        <dbReference type="Proteomes" id="UP000054559"/>
    </source>
</evidence>
<protein>
    <submittedName>
        <fullName evidence="1">Uncharacterized protein</fullName>
    </submittedName>
</protein>
<name>A0A0J8R3Q2_COCIT</name>
<organism evidence="1 2">
    <name type="scientific">Coccidioides immitis RMSCC 3703</name>
    <dbReference type="NCBI Taxonomy" id="454286"/>
    <lineage>
        <taxon>Eukaryota</taxon>
        <taxon>Fungi</taxon>
        <taxon>Dikarya</taxon>
        <taxon>Ascomycota</taxon>
        <taxon>Pezizomycotina</taxon>
        <taxon>Eurotiomycetes</taxon>
        <taxon>Eurotiomycetidae</taxon>
        <taxon>Onygenales</taxon>
        <taxon>Onygenaceae</taxon>
        <taxon>Coccidioides</taxon>
    </lineage>
</organism>
<sequence>MGRGGYDTTGVPKPQEPPKLYPEPWIYSRVHCQQPPQLSESACRRKEPNHTPADPIQHLTFHLVDRRLYTLLEVKEVACKVVQRYHAYTKMRLLWQKRGQSAGEEQSDRFIIYGSLSYWRWNEDWEWEIQAVDLETGKAMFEPSIKLSNCDGSVIGNKVCFKMRNSHLYAVFNTPLKDTQGEINWTSFYHCIRISAADSKKTMWRMLWQRQDEEGPIDDRWTHLSLDINKVTRNLVLNECRREYLGGRSENSRTAYYSAGHPSQAGKW</sequence>
<gene>
    <name evidence="1" type="ORF">CISG_07307</name>
</gene>
<evidence type="ECO:0000313" key="1">
    <source>
        <dbReference type="EMBL" id="KMU79000.1"/>
    </source>
</evidence>
<dbReference type="AlphaFoldDB" id="A0A0J8R3Q2"/>
<proteinExistence type="predicted"/>
<dbReference type="Proteomes" id="UP000054559">
    <property type="component" value="Unassembled WGS sequence"/>
</dbReference>